<name>A0A2M9CDT8_9CELL</name>
<proteinExistence type="predicted"/>
<dbReference type="EMBL" id="PGFE01000004">
    <property type="protein sequence ID" value="PJJ70038.1"/>
    <property type="molecule type" value="Genomic_DNA"/>
</dbReference>
<dbReference type="Proteomes" id="UP000231693">
    <property type="component" value="Unassembled WGS sequence"/>
</dbReference>
<evidence type="ECO:0000313" key="2">
    <source>
        <dbReference type="EMBL" id="PJJ70038.1"/>
    </source>
</evidence>
<dbReference type="OrthoDB" id="3232569at2"/>
<dbReference type="InterPro" id="IPR025164">
    <property type="entry name" value="Toastrack_DUF4097"/>
</dbReference>
<sequence length="288" mass="29539">MTTETWTVTGPQTIDLPADAGDSLHAPLARLEVGLVRGRVDVVTHDEPGIRVEVHAVDGRPLEVSLKNDGTVKVGYAFLGLEGFLDRFRSFRARDSADVHVAVPANVAVKVGVVQAEGLLSGVREGASVSTVSGSVVVDGTAGHLRLNSVSGEVTVRDHDGEVVANTVSGELTVTGALPSVSVSTVSADATVDSSVTPRQLKVSSVSGDVLARVPAPDLLAQTVHTVSGRVLVDGVEHTARRGAQSSVVVPATGKDAGQISVNTVSGSVTVLRGLPTADERITDGADL</sequence>
<protein>
    <submittedName>
        <fullName evidence="2">Putative adhesin</fullName>
    </submittedName>
</protein>
<dbReference type="AlphaFoldDB" id="A0A2M9CDT8"/>
<feature type="domain" description="DUF4097" evidence="1">
    <location>
        <begin position="47"/>
        <end position="271"/>
    </location>
</feature>
<comment type="caution">
    <text evidence="2">The sequence shown here is derived from an EMBL/GenBank/DDBJ whole genome shotgun (WGS) entry which is preliminary data.</text>
</comment>
<keyword evidence="3" id="KW-1185">Reference proteome</keyword>
<evidence type="ECO:0000259" key="1">
    <source>
        <dbReference type="Pfam" id="PF13349"/>
    </source>
</evidence>
<gene>
    <name evidence="2" type="ORF">CLV28_2515</name>
</gene>
<organism evidence="2 3">
    <name type="scientific">Sediminihabitans luteus</name>
    <dbReference type="NCBI Taxonomy" id="1138585"/>
    <lineage>
        <taxon>Bacteria</taxon>
        <taxon>Bacillati</taxon>
        <taxon>Actinomycetota</taxon>
        <taxon>Actinomycetes</taxon>
        <taxon>Micrococcales</taxon>
        <taxon>Cellulomonadaceae</taxon>
        <taxon>Sediminihabitans</taxon>
    </lineage>
</organism>
<dbReference type="Pfam" id="PF13349">
    <property type="entry name" value="DUF4097"/>
    <property type="match status" value="1"/>
</dbReference>
<accession>A0A2M9CDT8</accession>
<reference evidence="2 3" key="1">
    <citation type="submission" date="2017-11" db="EMBL/GenBank/DDBJ databases">
        <title>Genomic Encyclopedia of Archaeal and Bacterial Type Strains, Phase II (KMG-II): From Individual Species to Whole Genera.</title>
        <authorList>
            <person name="Goeker M."/>
        </authorList>
    </citation>
    <scope>NUCLEOTIDE SEQUENCE [LARGE SCALE GENOMIC DNA]</scope>
    <source>
        <strain evidence="2 3">DSM 25478</strain>
    </source>
</reference>
<dbReference type="RefSeq" id="WP_100423654.1">
    <property type="nucleotide sequence ID" value="NZ_BOOX01000013.1"/>
</dbReference>
<evidence type="ECO:0000313" key="3">
    <source>
        <dbReference type="Proteomes" id="UP000231693"/>
    </source>
</evidence>